<sequence>MVQYTRSEVPPELRNSKFLMAETKKEALSITIKTSLKFIAHKAFAGGPVEGGIFSRVQVHGDGCFLPIWLNNCRTKFWAWNRIFSKNALFLACINWHDVLSTADSALKKDTCSVSTLTCITENMDGQFGIFMQKSSHTHLGITEEHSVSATSSSAFQIFQLCLRGSSASQDNPNFSIPGKHLGSRVTVKIYRIKDSIDD</sequence>
<proteinExistence type="predicted"/>
<gene>
    <name evidence="1" type="ORF">AVEN_163936_1</name>
</gene>
<reference evidence="1 2" key="1">
    <citation type="journal article" date="2019" name="Sci. Rep.">
        <title>Orb-weaving spider Araneus ventricosus genome elucidates the spidroin gene catalogue.</title>
        <authorList>
            <person name="Kono N."/>
            <person name="Nakamura H."/>
            <person name="Ohtoshi R."/>
            <person name="Moran D.A.P."/>
            <person name="Shinohara A."/>
            <person name="Yoshida Y."/>
            <person name="Fujiwara M."/>
            <person name="Mori M."/>
            <person name="Tomita M."/>
            <person name="Arakawa K."/>
        </authorList>
    </citation>
    <scope>NUCLEOTIDE SEQUENCE [LARGE SCALE GENOMIC DNA]</scope>
</reference>
<comment type="caution">
    <text evidence="1">The sequence shown here is derived from an EMBL/GenBank/DDBJ whole genome shotgun (WGS) entry which is preliminary data.</text>
</comment>
<name>A0A4Y2WKE3_ARAVE</name>
<dbReference type="EMBL" id="BGPR01061924">
    <property type="protein sequence ID" value="GBO37481.1"/>
    <property type="molecule type" value="Genomic_DNA"/>
</dbReference>
<dbReference type="AlphaFoldDB" id="A0A4Y2WKE3"/>
<organism evidence="1 2">
    <name type="scientific">Araneus ventricosus</name>
    <name type="common">Orbweaver spider</name>
    <name type="synonym">Epeira ventricosa</name>
    <dbReference type="NCBI Taxonomy" id="182803"/>
    <lineage>
        <taxon>Eukaryota</taxon>
        <taxon>Metazoa</taxon>
        <taxon>Ecdysozoa</taxon>
        <taxon>Arthropoda</taxon>
        <taxon>Chelicerata</taxon>
        <taxon>Arachnida</taxon>
        <taxon>Araneae</taxon>
        <taxon>Araneomorphae</taxon>
        <taxon>Entelegynae</taxon>
        <taxon>Araneoidea</taxon>
        <taxon>Araneidae</taxon>
        <taxon>Araneus</taxon>
    </lineage>
</organism>
<protein>
    <submittedName>
        <fullName evidence="1">Uncharacterized protein</fullName>
    </submittedName>
</protein>
<evidence type="ECO:0000313" key="1">
    <source>
        <dbReference type="EMBL" id="GBO37481.1"/>
    </source>
</evidence>
<dbReference type="Proteomes" id="UP000499080">
    <property type="component" value="Unassembled WGS sequence"/>
</dbReference>
<accession>A0A4Y2WKE3</accession>
<evidence type="ECO:0000313" key="2">
    <source>
        <dbReference type="Proteomes" id="UP000499080"/>
    </source>
</evidence>
<keyword evidence="2" id="KW-1185">Reference proteome</keyword>